<name>A0A1X7V7C0_AMPQE</name>
<feature type="chain" id="PRO_5012417393" evidence="1">
    <location>
        <begin position="18"/>
        <end position="212"/>
    </location>
</feature>
<evidence type="ECO:0000313" key="2">
    <source>
        <dbReference type="EnsemblMetazoa" id="Aqu2.1.35704_001"/>
    </source>
</evidence>
<organism evidence="2">
    <name type="scientific">Amphimedon queenslandica</name>
    <name type="common">Sponge</name>
    <dbReference type="NCBI Taxonomy" id="400682"/>
    <lineage>
        <taxon>Eukaryota</taxon>
        <taxon>Metazoa</taxon>
        <taxon>Porifera</taxon>
        <taxon>Demospongiae</taxon>
        <taxon>Heteroscleromorpha</taxon>
        <taxon>Haplosclerida</taxon>
        <taxon>Niphatidae</taxon>
        <taxon>Amphimedon</taxon>
    </lineage>
</organism>
<evidence type="ECO:0000256" key="1">
    <source>
        <dbReference type="SAM" id="SignalP"/>
    </source>
</evidence>
<keyword evidence="1" id="KW-0732">Signal</keyword>
<dbReference type="EnsemblMetazoa" id="Aqu2.1.35704_001">
    <property type="protein sequence ID" value="Aqu2.1.35704_001"/>
    <property type="gene ID" value="Aqu2.1.35704"/>
</dbReference>
<dbReference type="InParanoid" id="A0A1X7V7C0"/>
<reference evidence="2" key="1">
    <citation type="submission" date="2017-05" db="UniProtKB">
        <authorList>
            <consortium name="EnsemblMetazoa"/>
        </authorList>
    </citation>
    <scope>IDENTIFICATION</scope>
</reference>
<accession>A0A1X7V7C0</accession>
<dbReference type="AlphaFoldDB" id="A0A1X7V7C0"/>
<sequence length="212" mass="24156">MRLSSLIGILQLPCCSTLQAYTGAFLHEPGASRFCIEKQVAEFVLHCHRREGKKESKKDGVLILDDVKVISRLMWNSRSQTLIGLSMTQEQMASIGDIFQTIDEAQTSHILQFLWRDLTSNFNIIDPTFQISNVMERKYLSWQTLDLLRIDVNGFNPFCKYFLAKYPGYFISPLRITGCAVQTLFSPYKYSAGGKLDVANYSYTRAVSLVNQ</sequence>
<dbReference type="OrthoDB" id="5979814at2759"/>
<proteinExistence type="predicted"/>
<protein>
    <submittedName>
        <fullName evidence="2">Uncharacterized protein</fullName>
    </submittedName>
</protein>
<feature type="signal peptide" evidence="1">
    <location>
        <begin position="1"/>
        <end position="17"/>
    </location>
</feature>